<evidence type="ECO:0000313" key="3">
    <source>
        <dbReference type="Proteomes" id="UP001215280"/>
    </source>
</evidence>
<name>A0AAD7NT85_9AGAR</name>
<sequence length="389" mass="41402">MPVTLPDDVAASLLAALTNTDANSLPPLFGDFRNLLLSANPTTTPEPSNAPQRPRALLMAERVDTFPPPLTSTPMHQLAPPREDLLPCSTTTSPTLHGSPMDTEQQQQCLPSPPGRLLPLRFNFLLIVNAPQLSLTKRTQTRRSSPLWYCRLERAALRTGGGPRSGLTITIPPLGAAGACPPRPRAAAGGNGGGAGGGAGPVPVVNRDCPRKGDKARVGTAGDISMMPCNQPDCEDCHNQDDYNEGNSQTRSKNNSQTGSRKTARGAREDGAWTVDVDGAPITIRAGDLLSQFLSVFGLAQGQALDKILDSGTACTDAIARPTSYNIPTIVVHVKAQMGTLQMSELHYMLILVQLALSIDCLQRDRSAKGLPKMIQDDLTDTYSAGTKR</sequence>
<reference evidence="2" key="1">
    <citation type="submission" date="2023-03" db="EMBL/GenBank/DDBJ databases">
        <title>Massive genome expansion in bonnet fungi (Mycena s.s.) driven by repeated elements and novel gene families across ecological guilds.</title>
        <authorList>
            <consortium name="Lawrence Berkeley National Laboratory"/>
            <person name="Harder C.B."/>
            <person name="Miyauchi S."/>
            <person name="Viragh M."/>
            <person name="Kuo A."/>
            <person name="Thoen E."/>
            <person name="Andreopoulos B."/>
            <person name="Lu D."/>
            <person name="Skrede I."/>
            <person name="Drula E."/>
            <person name="Henrissat B."/>
            <person name="Morin E."/>
            <person name="Kohler A."/>
            <person name="Barry K."/>
            <person name="LaButti K."/>
            <person name="Morin E."/>
            <person name="Salamov A."/>
            <person name="Lipzen A."/>
            <person name="Mereny Z."/>
            <person name="Hegedus B."/>
            <person name="Baldrian P."/>
            <person name="Stursova M."/>
            <person name="Weitz H."/>
            <person name="Taylor A."/>
            <person name="Grigoriev I.V."/>
            <person name="Nagy L.G."/>
            <person name="Martin F."/>
            <person name="Kauserud H."/>
        </authorList>
    </citation>
    <scope>NUCLEOTIDE SEQUENCE</scope>
    <source>
        <strain evidence="2">CBHHK188m</strain>
    </source>
</reference>
<feature type="compositionally biased region" description="Polar residues" evidence="1">
    <location>
        <begin position="245"/>
        <end position="261"/>
    </location>
</feature>
<dbReference type="Proteomes" id="UP001215280">
    <property type="component" value="Unassembled WGS sequence"/>
</dbReference>
<gene>
    <name evidence="2" type="ORF">DFH07DRAFT_952458</name>
</gene>
<dbReference type="EMBL" id="JARJLG010000016">
    <property type="protein sequence ID" value="KAJ7774199.1"/>
    <property type="molecule type" value="Genomic_DNA"/>
</dbReference>
<keyword evidence="3" id="KW-1185">Reference proteome</keyword>
<feature type="region of interest" description="Disordered" evidence="1">
    <location>
        <begin position="240"/>
        <end position="269"/>
    </location>
</feature>
<feature type="region of interest" description="Disordered" evidence="1">
    <location>
        <begin position="185"/>
        <end position="225"/>
    </location>
</feature>
<protein>
    <submittedName>
        <fullName evidence="2">Uncharacterized protein</fullName>
    </submittedName>
</protein>
<comment type="caution">
    <text evidence="2">The sequence shown here is derived from an EMBL/GenBank/DDBJ whole genome shotgun (WGS) entry which is preliminary data.</text>
</comment>
<evidence type="ECO:0000313" key="2">
    <source>
        <dbReference type="EMBL" id="KAJ7774199.1"/>
    </source>
</evidence>
<evidence type="ECO:0000256" key="1">
    <source>
        <dbReference type="SAM" id="MobiDB-lite"/>
    </source>
</evidence>
<feature type="compositionally biased region" description="Basic and acidic residues" evidence="1">
    <location>
        <begin position="208"/>
        <end position="217"/>
    </location>
</feature>
<organism evidence="2 3">
    <name type="scientific">Mycena maculata</name>
    <dbReference type="NCBI Taxonomy" id="230809"/>
    <lineage>
        <taxon>Eukaryota</taxon>
        <taxon>Fungi</taxon>
        <taxon>Dikarya</taxon>
        <taxon>Basidiomycota</taxon>
        <taxon>Agaricomycotina</taxon>
        <taxon>Agaricomycetes</taxon>
        <taxon>Agaricomycetidae</taxon>
        <taxon>Agaricales</taxon>
        <taxon>Marasmiineae</taxon>
        <taxon>Mycenaceae</taxon>
        <taxon>Mycena</taxon>
    </lineage>
</organism>
<dbReference type="AlphaFoldDB" id="A0AAD7NT85"/>
<feature type="compositionally biased region" description="Gly residues" evidence="1">
    <location>
        <begin position="189"/>
        <end position="200"/>
    </location>
</feature>
<accession>A0AAD7NT85</accession>
<proteinExistence type="predicted"/>